<dbReference type="RefSeq" id="WP_199677446.1">
    <property type="nucleotide sequence ID" value="NZ_QWEI01000014.1"/>
</dbReference>
<keyword evidence="4 7" id="KW-1133">Transmembrane helix</keyword>
<evidence type="ECO:0000313" key="9">
    <source>
        <dbReference type="Proteomes" id="UP000265692"/>
    </source>
</evidence>
<evidence type="ECO:0000256" key="1">
    <source>
        <dbReference type="ARBA" id="ARBA00004141"/>
    </source>
</evidence>
<dbReference type="InterPro" id="IPR001248">
    <property type="entry name" value="Pur-cyt_permease"/>
</dbReference>
<comment type="subcellular location">
    <subcellularLocation>
        <location evidence="1">Membrane</location>
        <topology evidence="1">Multi-pass membrane protein</topology>
    </subcellularLocation>
</comment>
<dbReference type="InterPro" id="IPR045225">
    <property type="entry name" value="Uracil/uridine/allantoin_perm"/>
</dbReference>
<reference evidence="8 9" key="1">
    <citation type="submission" date="2018-08" db="EMBL/GenBank/DDBJ databases">
        <title>Lysinibacillus sp. YLB-03 draft genome sequence.</title>
        <authorList>
            <person name="Yu L."/>
        </authorList>
    </citation>
    <scope>NUCLEOTIDE SEQUENCE [LARGE SCALE GENOMIC DNA]</scope>
    <source>
        <strain evidence="8 9">YLB-03</strain>
    </source>
</reference>
<dbReference type="EMBL" id="QWEI01000014">
    <property type="protein sequence ID" value="RHW32040.1"/>
    <property type="molecule type" value="Genomic_DNA"/>
</dbReference>
<dbReference type="Gene3D" id="1.10.4160.10">
    <property type="entry name" value="Hydantoin permease"/>
    <property type="match status" value="1"/>
</dbReference>
<dbReference type="PANTHER" id="PTHR30618:SF0">
    <property type="entry name" value="PURINE-URACIL PERMEASE NCS1"/>
    <property type="match status" value="1"/>
</dbReference>
<gene>
    <name evidence="8" type="ORF">D1B33_16990</name>
</gene>
<accession>A0A396SI28</accession>
<dbReference type="AlphaFoldDB" id="A0A396SI28"/>
<dbReference type="PANTHER" id="PTHR30618">
    <property type="entry name" value="NCS1 FAMILY PURINE/PYRIMIDINE TRANSPORTER"/>
    <property type="match status" value="1"/>
</dbReference>
<feature type="non-terminal residue" evidence="8">
    <location>
        <position position="110"/>
    </location>
</feature>
<dbReference type="GO" id="GO:0015205">
    <property type="term" value="F:nucleobase transmembrane transporter activity"/>
    <property type="evidence" value="ECO:0007669"/>
    <property type="project" value="TreeGrafter"/>
</dbReference>
<keyword evidence="5 7" id="KW-0472">Membrane</keyword>
<feature type="transmembrane region" description="Helical" evidence="7">
    <location>
        <begin position="67"/>
        <end position="87"/>
    </location>
</feature>
<feature type="region of interest" description="Disordered" evidence="6">
    <location>
        <begin position="1"/>
        <end position="29"/>
    </location>
</feature>
<proteinExistence type="inferred from homology"/>
<dbReference type="Pfam" id="PF02133">
    <property type="entry name" value="Transp_cyt_pur"/>
    <property type="match status" value="1"/>
</dbReference>
<organism evidence="8 9">
    <name type="scientific">Ureibacillus yapensis</name>
    <dbReference type="NCBI Taxonomy" id="2304605"/>
    <lineage>
        <taxon>Bacteria</taxon>
        <taxon>Bacillati</taxon>
        <taxon>Bacillota</taxon>
        <taxon>Bacilli</taxon>
        <taxon>Bacillales</taxon>
        <taxon>Caryophanaceae</taxon>
        <taxon>Ureibacillus</taxon>
    </lineage>
</organism>
<name>A0A396SI28_9BACL</name>
<comment type="similarity">
    <text evidence="2">Belongs to the purine-cytosine permease (2.A.39) family.</text>
</comment>
<evidence type="ECO:0000256" key="2">
    <source>
        <dbReference type="ARBA" id="ARBA00008974"/>
    </source>
</evidence>
<evidence type="ECO:0000256" key="4">
    <source>
        <dbReference type="ARBA" id="ARBA00022989"/>
    </source>
</evidence>
<keyword evidence="9" id="KW-1185">Reference proteome</keyword>
<keyword evidence="3 7" id="KW-0812">Transmembrane</keyword>
<evidence type="ECO:0000256" key="5">
    <source>
        <dbReference type="ARBA" id="ARBA00023136"/>
    </source>
</evidence>
<evidence type="ECO:0000256" key="7">
    <source>
        <dbReference type="SAM" id="Phobius"/>
    </source>
</evidence>
<sequence>MSKTNDTEMTRVEHLTTMDDSLHPKSDQERTVKPKDYIFMWIGDGVNIGNMTLGASVIVAGMATLNIFQTLLAALLAIAIISTIFALNDRLGYKSGVPYVVQLRMSFGTK</sequence>
<feature type="transmembrane region" description="Helical" evidence="7">
    <location>
        <begin position="38"/>
        <end position="61"/>
    </location>
</feature>
<evidence type="ECO:0000256" key="6">
    <source>
        <dbReference type="SAM" id="MobiDB-lite"/>
    </source>
</evidence>
<evidence type="ECO:0000313" key="8">
    <source>
        <dbReference type="EMBL" id="RHW32040.1"/>
    </source>
</evidence>
<dbReference type="GO" id="GO:0005886">
    <property type="term" value="C:plasma membrane"/>
    <property type="evidence" value="ECO:0007669"/>
    <property type="project" value="TreeGrafter"/>
</dbReference>
<dbReference type="Proteomes" id="UP000265692">
    <property type="component" value="Unassembled WGS sequence"/>
</dbReference>
<protein>
    <submittedName>
        <fullName evidence="8">Allantoin permease</fullName>
    </submittedName>
</protein>
<evidence type="ECO:0000256" key="3">
    <source>
        <dbReference type="ARBA" id="ARBA00022692"/>
    </source>
</evidence>
<comment type="caution">
    <text evidence="8">The sequence shown here is derived from an EMBL/GenBank/DDBJ whole genome shotgun (WGS) entry which is preliminary data.</text>
</comment>